<keyword evidence="4 6" id="KW-1133">Transmembrane helix</keyword>
<protein>
    <submittedName>
        <fullName evidence="7">Permease, YjgP/YjgQ family</fullName>
    </submittedName>
</protein>
<feature type="transmembrane region" description="Helical" evidence="6">
    <location>
        <begin position="5"/>
        <end position="22"/>
    </location>
</feature>
<dbReference type="PANTHER" id="PTHR33529:SF6">
    <property type="entry name" value="YJGP_YJGQ FAMILY PERMEASE"/>
    <property type="match status" value="1"/>
</dbReference>
<evidence type="ECO:0000256" key="1">
    <source>
        <dbReference type="ARBA" id="ARBA00004651"/>
    </source>
</evidence>
<dbReference type="PANTHER" id="PTHR33529">
    <property type="entry name" value="SLR0882 PROTEIN-RELATED"/>
    <property type="match status" value="1"/>
</dbReference>
<dbReference type="EMBL" id="LGGN01000311">
    <property type="protein sequence ID" value="KUK76065.1"/>
    <property type="molecule type" value="Genomic_DNA"/>
</dbReference>
<comment type="caution">
    <text evidence="7">The sequence shown here is derived from an EMBL/GenBank/DDBJ whole genome shotgun (WGS) entry which is preliminary data.</text>
</comment>
<reference evidence="8" key="1">
    <citation type="journal article" date="2015" name="MBio">
        <title>Genome-Resolved Metagenomic Analysis Reveals Roles for Candidate Phyla and Other Microbial Community Members in Biogeochemical Transformations in Oil Reservoirs.</title>
        <authorList>
            <person name="Hu P."/>
            <person name="Tom L."/>
            <person name="Singh A."/>
            <person name="Thomas B.C."/>
            <person name="Baker B.J."/>
            <person name="Piceno Y.M."/>
            <person name="Andersen G.L."/>
            <person name="Banfield J.F."/>
        </authorList>
    </citation>
    <scope>NUCLEOTIDE SEQUENCE [LARGE SCALE GENOMIC DNA]</scope>
</reference>
<evidence type="ECO:0000256" key="5">
    <source>
        <dbReference type="ARBA" id="ARBA00023136"/>
    </source>
</evidence>
<keyword evidence="2" id="KW-1003">Cell membrane</keyword>
<dbReference type="InterPro" id="IPR005495">
    <property type="entry name" value="LptG/LptF_permease"/>
</dbReference>
<evidence type="ECO:0000256" key="3">
    <source>
        <dbReference type="ARBA" id="ARBA00022692"/>
    </source>
</evidence>
<feature type="non-terminal residue" evidence="7">
    <location>
        <position position="1"/>
    </location>
</feature>
<organism evidence="7 8">
    <name type="scientific">Proteiniphilum acetatigenes</name>
    <dbReference type="NCBI Taxonomy" id="294710"/>
    <lineage>
        <taxon>Bacteria</taxon>
        <taxon>Pseudomonadati</taxon>
        <taxon>Bacteroidota</taxon>
        <taxon>Bacteroidia</taxon>
        <taxon>Bacteroidales</taxon>
        <taxon>Dysgonomonadaceae</taxon>
        <taxon>Proteiniphilum</taxon>
    </lineage>
</organism>
<dbReference type="GO" id="GO:0043190">
    <property type="term" value="C:ATP-binding cassette (ABC) transporter complex"/>
    <property type="evidence" value="ECO:0007669"/>
    <property type="project" value="TreeGrafter"/>
</dbReference>
<name>A0A101HGP5_9BACT</name>
<dbReference type="GO" id="GO:0015920">
    <property type="term" value="P:lipopolysaccharide transport"/>
    <property type="evidence" value="ECO:0007669"/>
    <property type="project" value="TreeGrafter"/>
</dbReference>
<evidence type="ECO:0000313" key="8">
    <source>
        <dbReference type="Proteomes" id="UP000053860"/>
    </source>
</evidence>
<evidence type="ECO:0000256" key="4">
    <source>
        <dbReference type="ARBA" id="ARBA00022989"/>
    </source>
</evidence>
<accession>A0A101HGP5</accession>
<feature type="transmembrane region" description="Helical" evidence="6">
    <location>
        <begin position="34"/>
        <end position="57"/>
    </location>
</feature>
<dbReference type="Proteomes" id="UP000053860">
    <property type="component" value="Unassembled WGS sequence"/>
</dbReference>
<gene>
    <name evidence="7" type="ORF">XD92_1375</name>
</gene>
<keyword evidence="5 6" id="KW-0472">Membrane</keyword>
<evidence type="ECO:0000313" key="7">
    <source>
        <dbReference type="EMBL" id="KUK76065.1"/>
    </source>
</evidence>
<proteinExistence type="predicted"/>
<comment type="subcellular location">
    <subcellularLocation>
        <location evidence="1">Cell membrane</location>
        <topology evidence="1">Multi-pass membrane protein</topology>
    </subcellularLocation>
</comment>
<dbReference type="AlphaFoldDB" id="A0A101HGP5"/>
<keyword evidence="3 6" id="KW-0812">Transmembrane</keyword>
<evidence type="ECO:0000256" key="2">
    <source>
        <dbReference type="ARBA" id="ARBA00022475"/>
    </source>
</evidence>
<evidence type="ECO:0000256" key="6">
    <source>
        <dbReference type="SAM" id="Phobius"/>
    </source>
</evidence>
<sequence>RKGGLGTPIVISVILFIIYYIVDNVGYKMTRDGVWAHWFGMWFSSFILLPIGVFLTYKAMNDSVIMNADTYIQFFRRIFFIREKRTYPVKSVVIDKPDYPVIIGMLGEIAADVNHILEKYNGFTYRDYWLNDGYEQALRALKSKIEITLSQVSNAYDLNILAKAEEFPVLISNVRIFRPGSRPARIAMLLFPVGILLRLLSYPFEIRIRNDLKSIARRSEELAEIILKDHPSLEVKTAQNQFI</sequence>